<reference evidence="1 2" key="1">
    <citation type="submission" date="2019-07" db="EMBL/GenBank/DDBJ databases">
        <title>WGS assembly of Gossypium tomentosum.</title>
        <authorList>
            <person name="Chen Z.J."/>
            <person name="Sreedasyam A."/>
            <person name="Ando A."/>
            <person name="Song Q."/>
            <person name="De L."/>
            <person name="Hulse-Kemp A."/>
            <person name="Ding M."/>
            <person name="Ye W."/>
            <person name="Kirkbride R."/>
            <person name="Jenkins J."/>
            <person name="Plott C."/>
            <person name="Lovell J."/>
            <person name="Lin Y.-M."/>
            <person name="Vaughn R."/>
            <person name="Liu B."/>
            <person name="Li W."/>
            <person name="Simpson S."/>
            <person name="Scheffler B."/>
            <person name="Saski C."/>
            <person name="Grover C."/>
            <person name="Hu G."/>
            <person name="Conover J."/>
            <person name="Carlson J."/>
            <person name="Shu S."/>
            <person name="Boston L."/>
            <person name="Williams M."/>
            <person name="Peterson D."/>
            <person name="Mcgee K."/>
            <person name="Jones D."/>
            <person name="Wendel J."/>
            <person name="Stelly D."/>
            <person name="Grimwood J."/>
            <person name="Schmutz J."/>
        </authorList>
    </citation>
    <scope>NUCLEOTIDE SEQUENCE [LARGE SCALE GENOMIC DNA]</scope>
    <source>
        <strain evidence="1">7179.01</strain>
    </source>
</reference>
<protein>
    <submittedName>
        <fullName evidence="1">Uncharacterized protein</fullName>
    </submittedName>
</protein>
<evidence type="ECO:0000313" key="2">
    <source>
        <dbReference type="Proteomes" id="UP000322667"/>
    </source>
</evidence>
<name>A0A5D2LXZ8_GOSTO</name>
<keyword evidence="2" id="KW-1185">Reference proteome</keyword>
<dbReference type="AlphaFoldDB" id="A0A5D2LXZ8"/>
<dbReference type="Proteomes" id="UP000322667">
    <property type="component" value="Chromosome D02"/>
</dbReference>
<dbReference type="EMBL" id="CM017624">
    <property type="protein sequence ID" value="TYH83938.1"/>
    <property type="molecule type" value="Genomic_DNA"/>
</dbReference>
<evidence type="ECO:0000313" key="1">
    <source>
        <dbReference type="EMBL" id="TYH83938.1"/>
    </source>
</evidence>
<sequence>MKGLRGYQKAVDPIVQDSIPYVASQQLDNNGSFHVFNHDFFSRFERSIAGIPLIVDRIMSPSSISRSISLALSKGPGPLLPKSLSFQETPLTGGISTIMLFRGLLSHILKPNFFGITILIGIIFSPNPITGQNFRIAHHWKK</sequence>
<accession>A0A5D2LXZ8</accession>
<proteinExistence type="predicted"/>
<gene>
    <name evidence="1" type="ORF">ES332_D02G165400v1</name>
</gene>
<organism evidence="1 2">
    <name type="scientific">Gossypium tomentosum</name>
    <name type="common">Hawaiian cotton</name>
    <name type="synonym">Gossypium sandvicense</name>
    <dbReference type="NCBI Taxonomy" id="34277"/>
    <lineage>
        <taxon>Eukaryota</taxon>
        <taxon>Viridiplantae</taxon>
        <taxon>Streptophyta</taxon>
        <taxon>Embryophyta</taxon>
        <taxon>Tracheophyta</taxon>
        <taxon>Spermatophyta</taxon>
        <taxon>Magnoliopsida</taxon>
        <taxon>eudicotyledons</taxon>
        <taxon>Gunneridae</taxon>
        <taxon>Pentapetalae</taxon>
        <taxon>rosids</taxon>
        <taxon>malvids</taxon>
        <taxon>Malvales</taxon>
        <taxon>Malvaceae</taxon>
        <taxon>Malvoideae</taxon>
        <taxon>Gossypium</taxon>
    </lineage>
</organism>